<name>A0A060LWX1_9BACI</name>
<keyword evidence="2" id="KW-0167">Capsid protein</keyword>
<dbReference type="InterPro" id="IPR020108">
    <property type="entry name" value="Spore_coat_CotD"/>
</dbReference>
<dbReference type="Pfam" id="PF11122">
    <property type="entry name" value="Spore-coat_CotD"/>
    <property type="match status" value="1"/>
</dbReference>
<gene>
    <name evidence="2" type="ORF">BleG1_0180</name>
</gene>
<protein>
    <submittedName>
        <fullName evidence="2">Inner spore coat protein D</fullName>
    </submittedName>
</protein>
<dbReference type="KEGG" id="ble:BleG1_0180"/>
<dbReference type="RefSeq" id="WP_035394394.1">
    <property type="nucleotide sequence ID" value="NZ_CP003923.1"/>
</dbReference>
<dbReference type="AlphaFoldDB" id="A0A060LWX1"/>
<keyword evidence="2" id="KW-0946">Virion</keyword>
<reference evidence="2 3" key="1">
    <citation type="journal article" date="2014" name="Gene">
        <title>A comparative genomic analysis of the alkalitolerant soil bacterium Bacillus lehensis G1.</title>
        <authorList>
            <person name="Noor Y.M."/>
            <person name="Samsulrizal N.H."/>
            <person name="Jema'on N.A."/>
            <person name="Low K.O."/>
            <person name="Ramli A.N."/>
            <person name="Alias N.I."/>
            <person name="Damis S.I."/>
            <person name="Fuzi S.F."/>
            <person name="Isa M.N."/>
            <person name="Murad A.M."/>
            <person name="Raih M.F."/>
            <person name="Bakar F.D."/>
            <person name="Najimudin N."/>
            <person name="Mahadi N.M."/>
            <person name="Illias R.M."/>
        </authorList>
    </citation>
    <scope>NUCLEOTIDE SEQUENCE [LARGE SCALE GENOMIC DNA]</scope>
    <source>
        <strain evidence="2 3">G1</strain>
    </source>
</reference>
<feature type="compositionally biased region" description="Polar residues" evidence="1">
    <location>
        <begin position="57"/>
        <end position="67"/>
    </location>
</feature>
<dbReference type="EMBL" id="CP003923">
    <property type="protein sequence ID" value="AIC92788.1"/>
    <property type="molecule type" value="Genomic_DNA"/>
</dbReference>
<sequence length="67" mass="8265">MFHRPKHLQRPHVEEYVVREIQPVVTHYVTNKVYRHVHQYPHTESFVNRELPPPPINIQQPWRQPPR</sequence>
<evidence type="ECO:0000313" key="3">
    <source>
        <dbReference type="Proteomes" id="UP000027142"/>
    </source>
</evidence>
<proteinExistence type="predicted"/>
<dbReference type="OrthoDB" id="2882412at2"/>
<dbReference type="Proteomes" id="UP000027142">
    <property type="component" value="Chromosome"/>
</dbReference>
<dbReference type="eggNOG" id="ENOG5030ESU">
    <property type="taxonomic scope" value="Bacteria"/>
</dbReference>
<keyword evidence="3" id="KW-1185">Reference proteome</keyword>
<feature type="region of interest" description="Disordered" evidence="1">
    <location>
        <begin position="45"/>
        <end position="67"/>
    </location>
</feature>
<evidence type="ECO:0000256" key="1">
    <source>
        <dbReference type="SAM" id="MobiDB-lite"/>
    </source>
</evidence>
<accession>A0A060LWX1</accession>
<dbReference type="HOGENOM" id="CLU_2803528_0_0_9"/>
<organism evidence="2 3">
    <name type="scientific">Shouchella lehensis G1</name>
    <dbReference type="NCBI Taxonomy" id="1246626"/>
    <lineage>
        <taxon>Bacteria</taxon>
        <taxon>Bacillati</taxon>
        <taxon>Bacillota</taxon>
        <taxon>Bacilli</taxon>
        <taxon>Bacillales</taxon>
        <taxon>Bacillaceae</taxon>
        <taxon>Shouchella</taxon>
    </lineage>
</organism>
<evidence type="ECO:0000313" key="2">
    <source>
        <dbReference type="EMBL" id="AIC92788.1"/>
    </source>
</evidence>